<dbReference type="Proteomes" id="UP001189624">
    <property type="component" value="Chromosome 3"/>
</dbReference>
<name>A0AA86S6D2_9FABA</name>
<dbReference type="AlphaFoldDB" id="A0AA86S6D2"/>
<keyword evidence="2" id="KW-1185">Reference proteome</keyword>
<accession>A0AA86S6D2</accession>
<dbReference type="EMBL" id="OY731400">
    <property type="protein sequence ID" value="CAJ1943055.1"/>
    <property type="molecule type" value="Genomic_DNA"/>
</dbReference>
<reference evidence="1" key="1">
    <citation type="submission" date="2023-10" db="EMBL/GenBank/DDBJ databases">
        <authorList>
            <person name="Domelevo Entfellner J.-B."/>
        </authorList>
    </citation>
    <scope>NUCLEOTIDE SEQUENCE</scope>
</reference>
<proteinExistence type="predicted"/>
<organism evidence="1 2">
    <name type="scientific">Sphenostylis stenocarpa</name>
    <dbReference type="NCBI Taxonomy" id="92480"/>
    <lineage>
        <taxon>Eukaryota</taxon>
        <taxon>Viridiplantae</taxon>
        <taxon>Streptophyta</taxon>
        <taxon>Embryophyta</taxon>
        <taxon>Tracheophyta</taxon>
        <taxon>Spermatophyta</taxon>
        <taxon>Magnoliopsida</taxon>
        <taxon>eudicotyledons</taxon>
        <taxon>Gunneridae</taxon>
        <taxon>Pentapetalae</taxon>
        <taxon>rosids</taxon>
        <taxon>fabids</taxon>
        <taxon>Fabales</taxon>
        <taxon>Fabaceae</taxon>
        <taxon>Papilionoideae</taxon>
        <taxon>50 kb inversion clade</taxon>
        <taxon>NPAAA clade</taxon>
        <taxon>indigoferoid/millettioid clade</taxon>
        <taxon>Phaseoleae</taxon>
        <taxon>Sphenostylis</taxon>
    </lineage>
</organism>
<sequence>MDANATSKTQTKSISNLLLELDFTGREQRVLPPVTSKQFADPALLWTPTTTLQLQDSEEVQKEGIDEGVENET</sequence>
<protein>
    <submittedName>
        <fullName evidence="1">Uncharacterized protein</fullName>
    </submittedName>
</protein>
<evidence type="ECO:0000313" key="2">
    <source>
        <dbReference type="Proteomes" id="UP001189624"/>
    </source>
</evidence>
<gene>
    <name evidence="1" type="ORF">AYBTSS11_LOCUS11155</name>
</gene>
<dbReference type="Gramene" id="rna-AYBTSS11_LOCUS11155">
    <property type="protein sequence ID" value="CAJ1943055.1"/>
    <property type="gene ID" value="gene-AYBTSS11_LOCUS11155"/>
</dbReference>
<evidence type="ECO:0000313" key="1">
    <source>
        <dbReference type="EMBL" id="CAJ1943055.1"/>
    </source>
</evidence>